<keyword evidence="3 4" id="KW-0443">Lipid metabolism</keyword>
<dbReference type="RefSeq" id="XP_037159054.1">
    <property type="nucleotide sequence ID" value="XM_037314074.1"/>
</dbReference>
<feature type="short sequence motif" description="GXSXG" evidence="4">
    <location>
        <begin position="62"/>
        <end position="66"/>
    </location>
</feature>
<dbReference type="Proteomes" id="UP000578531">
    <property type="component" value="Unassembled WGS sequence"/>
</dbReference>
<evidence type="ECO:0000256" key="5">
    <source>
        <dbReference type="SAM" id="MobiDB-lite"/>
    </source>
</evidence>
<dbReference type="Gene3D" id="3.40.50.300">
    <property type="entry name" value="P-loop containing nucleotide triphosphate hydrolases"/>
    <property type="match status" value="1"/>
</dbReference>
<dbReference type="OrthoDB" id="1658288at2759"/>
<evidence type="ECO:0000256" key="4">
    <source>
        <dbReference type="PROSITE-ProRule" id="PRU01161"/>
    </source>
</evidence>
<protein>
    <recommendedName>
        <fullName evidence="6">PNPLA domain-containing protein</fullName>
    </recommendedName>
</protein>
<dbReference type="GO" id="GO:0019369">
    <property type="term" value="P:arachidonate metabolic process"/>
    <property type="evidence" value="ECO:0007669"/>
    <property type="project" value="TreeGrafter"/>
</dbReference>
<keyword evidence="8" id="KW-1185">Reference proteome</keyword>
<proteinExistence type="predicted"/>
<dbReference type="InterPro" id="IPR016035">
    <property type="entry name" value="Acyl_Trfase/lysoPLipase"/>
</dbReference>
<feature type="region of interest" description="Disordered" evidence="5">
    <location>
        <begin position="1230"/>
        <end position="1271"/>
    </location>
</feature>
<dbReference type="CDD" id="cd07216">
    <property type="entry name" value="Pat17_PNPLA8_PNPLA9_like3"/>
    <property type="match status" value="1"/>
</dbReference>
<dbReference type="InterPro" id="IPR011990">
    <property type="entry name" value="TPR-like_helical_dom_sf"/>
</dbReference>
<evidence type="ECO:0000256" key="3">
    <source>
        <dbReference type="ARBA" id="ARBA00023098"/>
    </source>
</evidence>
<feature type="active site" description="Proton acceptor" evidence="4">
    <location>
        <position position="210"/>
    </location>
</feature>
<dbReference type="PANTHER" id="PTHR24185:SF1">
    <property type="entry name" value="CALCIUM-INDEPENDENT PHOSPHOLIPASE A2-GAMMA"/>
    <property type="match status" value="1"/>
</dbReference>
<dbReference type="GeneID" id="59293838"/>
<dbReference type="InterPro" id="IPR002182">
    <property type="entry name" value="NB-ARC"/>
</dbReference>
<name>A0A8H6CQ60_9LECA</name>
<dbReference type="SUPFAM" id="SSF52151">
    <property type="entry name" value="FabD/lysophospholipase-like"/>
    <property type="match status" value="1"/>
</dbReference>
<evidence type="ECO:0000256" key="1">
    <source>
        <dbReference type="ARBA" id="ARBA00022801"/>
    </source>
</evidence>
<dbReference type="PANTHER" id="PTHR24185">
    <property type="entry name" value="CALCIUM-INDEPENDENT PHOSPHOLIPASE A2-GAMMA"/>
    <property type="match status" value="1"/>
</dbReference>
<reference evidence="7 8" key="1">
    <citation type="journal article" date="2020" name="Genomics">
        <title>Complete, high-quality genomes from long-read metagenomic sequencing of two wolf lichen thalli reveals enigmatic genome architecture.</title>
        <authorList>
            <person name="McKenzie S.K."/>
            <person name="Walston R.F."/>
            <person name="Allen J.L."/>
        </authorList>
    </citation>
    <scope>NUCLEOTIDE SEQUENCE [LARGE SCALE GENOMIC DNA]</scope>
    <source>
        <strain evidence="7">WasteWater2</strain>
    </source>
</reference>
<evidence type="ECO:0000313" key="7">
    <source>
        <dbReference type="EMBL" id="KAF6227563.1"/>
    </source>
</evidence>
<keyword evidence="2 4" id="KW-0442">Lipid degradation</keyword>
<dbReference type="PROSITE" id="PS51635">
    <property type="entry name" value="PNPLA"/>
    <property type="match status" value="1"/>
</dbReference>
<dbReference type="GO" id="GO:0047499">
    <property type="term" value="F:calcium-independent phospholipase A2 activity"/>
    <property type="evidence" value="ECO:0007669"/>
    <property type="project" value="TreeGrafter"/>
</dbReference>
<keyword evidence="1 4" id="KW-0378">Hydrolase</keyword>
<sequence length="1271" mass="143306">MATPPGANSLRILSIDGGGVKGYTALLILQRICRAMRVEAEKGGIDLADEPKPCEVFDLIVGTSTGGLIAVMLGRLHMSVDECIRKYEDLSSDIFGKRQLGGQFVRFFKGLLKVPFYDIDTMQTAIKSVLEQQNKDVQENFKEEDPVCKTIVCVTRSKTAAHDVLRNYESKHAAHQNYKCTIWEAASATAAAPMFFGAVKLEPGGEIWRDGGLRRNNPVNVAIEQLGLEDEWRGKHIGCVLSLGTGAPLINEVSNNLAKFLKGCVAMMTDSEDTADAFARSSHGQKLANSQRYFRFSVAQGMEYLQMDEFKETEKMNALTTRYLSTMKNGDEVQRCAKSLVWPDQNWQKKVEEKPSLLPYRHCLHFVDRVTYTAELHRFFDKSVAGQQKFVLWGPGGIGKTQIALQFAQSMRSRLSVFWVRADTVANFLNDFPRIMDQLEPSKTHVSTSQDRPLLARNVTARLERDPSSWLLVLDNADDYNLFVGKTAAGNAINSYVPKEGRVLITTRDPRFRGTVAAAKDGLHVEPMDTSEASDLFTKSIPPHLASQSSSAMVDELLVLLGNLPLALAQAAANVTDQQRPVHEYIAAYRDKRNRISLMAQPVLDVETEGFRTSGQSILLTYEISFEDLERDHQLSARCLNYFGFFHWQKIPVSLIRALPVLAELDDQSFRDTIKHLLHLSLIEEISYHDGSEYSVHPIIHEGISNRLSPEDKRSYLSDSVAVILSKLRKMHEYREYLASWPYLQSHALLQVNFATENNLKSEALALLNYRCAVFLRVSGMTFDSVQLATQAVAIAQDICGPYHWLTIKAWVEKIKCLVADSHFREGYNESKFAMERLDSAKLNNEAMSDEEYLELRAKVLQVKRSACAGLGEYKEGEETANELIVLRRGLPEDTELSLEDRYSLSVFLFEQGKFQEAQEMNNELLISMDEQQRTAHKTVFLTIYALKAGILSGMRRGSEFEPAVILGHDEERDILQIHRDVFKEHLSIRLITDRFVWLSCNNLLSELSQKGETPEAADILKRIITGAVESGFRFEGQMIQVFGTTLRYGLDVIESLHGTGDARQEPPGLPIANLFVQIIELAGTAMRRHWRGSRPLYDFALLFSRLGDSHRAEELLCEALQDNRLEEDKSMEGPIHYNLMLAIALQGRPDDARRYRDTHLALITPEESKRGDLEQQLRLVREAKELYDKAKGILAGRNSKVPESWWTENRVALNRVQLRYGLLVPATAGEDRGPYGDASDTVLKKQKRKPRGLGGIIDKLHRTSPSNPHD</sequence>
<dbReference type="Pfam" id="PF00931">
    <property type="entry name" value="NB-ARC"/>
    <property type="match status" value="1"/>
</dbReference>
<dbReference type="EMBL" id="JACCJC010000085">
    <property type="protein sequence ID" value="KAF6227563.1"/>
    <property type="molecule type" value="Genomic_DNA"/>
</dbReference>
<dbReference type="GO" id="GO:0046486">
    <property type="term" value="P:glycerolipid metabolic process"/>
    <property type="evidence" value="ECO:0007669"/>
    <property type="project" value="UniProtKB-ARBA"/>
</dbReference>
<dbReference type="InterPro" id="IPR027417">
    <property type="entry name" value="P-loop_NTPase"/>
</dbReference>
<evidence type="ECO:0000259" key="6">
    <source>
        <dbReference type="PROSITE" id="PS51635"/>
    </source>
</evidence>
<feature type="domain" description="PNPLA" evidence="6">
    <location>
        <begin position="13"/>
        <end position="223"/>
    </location>
</feature>
<organism evidence="7 8">
    <name type="scientific">Letharia columbiana</name>
    <dbReference type="NCBI Taxonomy" id="112416"/>
    <lineage>
        <taxon>Eukaryota</taxon>
        <taxon>Fungi</taxon>
        <taxon>Dikarya</taxon>
        <taxon>Ascomycota</taxon>
        <taxon>Pezizomycotina</taxon>
        <taxon>Lecanoromycetes</taxon>
        <taxon>OSLEUM clade</taxon>
        <taxon>Lecanoromycetidae</taxon>
        <taxon>Lecanorales</taxon>
        <taxon>Lecanorineae</taxon>
        <taxon>Parmeliaceae</taxon>
        <taxon>Letharia</taxon>
    </lineage>
</organism>
<dbReference type="AlphaFoldDB" id="A0A8H6CQ60"/>
<dbReference type="InterPro" id="IPR002641">
    <property type="entry name" value="PNPLA_dom"/>
</dbReference>
<feature type="short sequence motif" description="GXGXXG" evidence="4">
    <location>
        <begin position="17"/>
        <end position="22"/>
    </location>
</feature>
<dbReference type="GO" id="GO:0016042">
    <property type="term" value="P:lipid catabolic process"/>
    <property type="evidence" value="ECO:0007669"/>
    <property type="project" value="UniProtKB-UniRule"/>
</dbReference>
<evidence type="ECO:0000313" key="8">
    <source>
        <dbReference type="Proteomes" id="UP000578531"/>
    </source>
</evidence>
<dbReference type="Pfam" id="PF01734">
    <property type="entry name" value="Patatin"/>
    <property type="match status" value="1"/>
</dbReference>
<feature type="active site" description="Nucleophile" evidence="4">
    <location>
        <position position="64"/>
    </location>
</feature>
<dbReference type="SUPFAM" id="SSF48452">
    <property type="entry name" value="TPR-like"/>
    <property type="match status" value="1"/>
</dbReference>
<dbReference type="Gene3D" id="3.40.1090.10">
    <property type="entry name" value="Cytosolic phospholipase A2 catalytic domain"/>
    <property type="match status" value="1"/>
</dbReference>
<dbReference type="SUPFAM" id="SSF52540">
    <property type="entry name" value="P-loop containing nucleoside triphosphate hydrolases"/>
    <property type="match status" value="1"/>
</dbReference>
<dbReference type="GO" id="GO:0043531">
    <property type="term" value="F:ADP binding"/>
    <property type="evidence" value="ECO:0007669"/>
    <property type="project" value="InterPro"/>
</dbReference>
<evidence type="ECO:0000256" key="2">
    <source>
        <dbReference type="ARBA" id="ARBA00022963"/>
    </source>
</evidence>
<feature type="short sequence motif" description="DGA/G" evidence="4">
    <location>
        <begin position="210"/>
        <end position="212"/>
    </location>
</feature>
<dbReference type="GO" id="GO:0016020">
    <property type="term" value="C:membrane"/>
    <property type="evidence" value="ECO:0007669"/>
    <property type="project" value="TreeGrafter"/>
</dbReference>
<comment type="caution">
    <text evidence="7">The sequence shown here is derived from an EMBL/GenBank/DDBJ whole genome shotgun (WGS) entry which is preliminary data.</text>
</comment>
<dbReference type="Gene3D" id="1.25.40.10">
    <property type="entry name" value="Tetratricopeptide repeat domain"/>
    <property type="match status" value="1"/>
</dbReference>
<gene>
    <name evidence="7" type="ORF">HO173_012202</name>
</gene>
<accession>A0A8H6CQ60</accession>